<comment type="caution">
    <text evidence="1">The sequence shown here is derived from an EMBL/GenBank/DDBJ whole genome shotgun (WGS) entry which is preliminary data.</text>
</comment>
<sequence>MDLETGARATSAVVETEAVAAHFPNDACRKAILLDLLSYLSCPLV</sequence>
<dbReference type="AlphaFoldDB" id="A0A396IFF8"/>
<reference evidence="1" key="1">
    <citation type="journal article" date="2018" name="Nat. Plants">
        <title>Whole-genome landscape of Medicago truncatula symbiotic genes.</title>
        <authorList>
            <person name="Pecrix Y."/>
            <person name="Gamas P."/>
            <person name="Carrere S."/>
        </authorList>
    </citation>
    <scope>NUCLEOTIDE SEQUENCE</scope>
    <source>
        <tissue evidence="1">Leaves</tissue>
    </source>
</reference>
<gene>
    <name evidence="1" type="ORF">MtrunA17_Chr4g0067901</name>
</gene>
<accession>A0A396IFF8</accession>
<evidence type="ECO:0000313" key="1">
    <source>
        <dbReference type="EMBL" id="RHN64326.1"/>
    </source>
</evidence>
<protein>
    <submittedName>
        <fullName evidence="1">Uncharacterized protein</fullName>
    </submittedName>
</protein>
<dbReference type="Proteomes" id="UP000265566">
    <property type="component" value="Chromosome 4"/>
</dbReference>
<proteinExistence type="predicted"/>
<dbReference type="EMBL" id="PSQE01000004">
    <property type="protein sequence ID" value="RHN64326.1"/>
    <property type="molecule type" value="Genomic_DNA"/>
</dbReference>
<dbReference type="Gramene" id="rna27130">
    <property type="protein sequence ID" value="RHN64326.1"/>
    <property type="gene ID" value="gene27130"/>
</dbReference>
<organism evidence="1">
    <name type="scientific">Medicago truncatula</name>
    <name type="common">Barrel medic</name>
    <name type="synonym">Medicago tribuloides</name>
    <dbReference type="NCBI Taxonomy" id="3880"/>
    <lineage>
        <taxon>Eukaryota</taxon>
        <taxon>Viridiplantae</taxon>
        <taxon>Streptophyta</taxon>
        <taxon>Embryophyta</taxon>
        <taxon>Tracheophyta</taxon>
        <taxon>Spermatophyta</taxon>
        <taxon>Magnoliopsida</taxon>
        <taxon>eudicotyledons</taxon>
        <taxon>Gunneridae</taxon>
        <taxon>Pentapetalae</taxon>
        <taxon>rosids</taxon>
        <taxon>fabids</taxon>
        <taxon>Fabales</taxon>
        <taxon>Fabaceae</taxon>
        <taxon>Papilionoideae</taxon>
        <taxon>50 kb inversion clade</taxon>
        <taxon>NPAAA clade</taxon>
        <taxon>Hologalegina</taxon>
        <taxon>IRL clade</taxon>
        <taxon>Trifolieae</taxon>
        <taxon>Medicago</taxon>
    </lineage>
</organism>
<name>A0A396IFF8_MEDTR</name>